<keyword evidence="1 4" id="KW-0597">Phosphoprotein</keyword>
<dbReference type="PANTHER" id="PTHR44591:SF3">
    <property type="entry name" value="RESPONSE REGULATORY DOMAIN-CONTAINING PROTEIN"/>
    <property type="match status" value="1"/>
</dbReference>
<evidence type="ECO:0000256" key="4">
    <source>
        <dbReference type="PROSITE-ProRule" id="PRU00169"/>
    </source>
</evidence>
<dbReference type="InterPro" id="IPR050595">
    <property type="entry name" value="Bact_response_regulator"/>
</dbReference>
<dbReference type="InterPro" id="IPR001789">
    <property type="entry name" value="Sig_transdc_resp-reg_receiver"/>
</dbReference>
<dbReference type="AlphaFoldDB" id="A0A1K2HZQ2"/>
<keyword evidence="2" id="KW-0805">Transcription regulation</keyword>
<dbReference type="Pfam" id="PF13463">
    <property type="entry name" value="HTH_27"/>
    <property type="match status" value="1"/>
</dbReference>
<evidence type="ECO:0000256" key="1">
    <source>
        <dbReference type="ARBA" id="ARBA00022553"/>
    </source>
</evidence>
<dbReference type="GO" id="GO:0000160">
    <property type="term" value="P:phosphorelay signal transduction system"/>
    <property type="evidence" value="ECO:0007669"/>
    <property type="project" value="InterPro"/>
</dbReference>
<dbReference type="SMART" id="SM00448">
    <property type="entry name" value="REC"/>
    <property type="match status" value="1"/>
</dbReference>
<dbReference type="InterPro" id="IPR000835">
    <property type="entry name" value="HTH_MarR-typ"/>
</dbReference>
<dbReference type="Pfam" id="PF00072">
    <property type="entry name" value="Response_reg"/>
    <property type="match status" value="1"/>
</dbReference>
<dbReference type="InterPro" id="IPR036390">
    <property type="entry name" value="WH_DNA-bd_sf"/>
</dbReference>
<keyword evidence="6" id="KW-0238">DNA-binding</keyword>
<dbReference type="InterPro" id="IPR011006">
    <property type="entry name" value="CheY-like_superfamily"/>
</dbReference>
<dbReference type="STRING" id="665118.SAMN02983003_2575"/>
<dbReference type="Gene3D" id="1.10.10.10">
    <property type="entry name" value="Winged helix-like DNA-binding domain superfamily/Winged helix DNA-binding domain"/>
    <property type="match status" value="1"/>
</dbReference>
<dbReference type="PROSITE" id="PS50110">
    <property type="entry name" value="RESPONSE_REGULATORY"/>
    <property type="match status" value="1"/>
</dbReference>
<keyword evidence="3" id="KW-0804">Transcription</keyword>
<evidence type="ECO:0000313" key="7">
    <source>
        <dbReference type="Proteomes" id="UP000183447"/>
    </source>
</evidence>
<dbReference type="EMBL" id="FPKU01000002">
    <property type="protein sequence ID" value="SFZ85411.1"/>
    <property type="molecule type" value="Genomic_DNA"/>
</dbReference>
<dbReference type="GO" id="GO:0003700">
    <property type="term" value="F:DNA-binding transcription factor activity"/>
    <property type="evidence" value="ECO:0007669"/>
    <property type="project" value="InterPro"/>
</dbReference>
<dbReference type="SUPFAM" id="SSF52172">
    <property type="entry name" value="CheY-like"/>
    <property type="match status" value="1"/>
</dbReference>
<protein>
    <submittedName>
        <fullName evidence="6">Winged helix DNA-binding domain-containing protein</fullName>
    </submittedName>
</protein>
<dbReference type="PANTHER" id="PTHR44591">
    <property type="entry name" value="STRESS RESPONSE REGULATOR PROTEIN 1"/>
    <property type="match status" value="1"/>
</dbReference>
<gene>
    <name evidence="6" type="ORF">SAMN02983003_2575</name>
</gene>
<evidence type="ECO:0000256" key="2">
    <source>
        <dbReference type="ARBA" id="ARBA00023015"/>
    </source>
</evidence>
<reference evidence="6 7" key="1">
    <citation type="submission" date="2016-11" db="EMBL/GenBank/DDBJ databases">
        <authorList>
            <person name="Jaros S."/>
            <person name="Januszkiewicz K."/>
            <person name="Wedrychowicz H."/>
        </authorList>
    </citation>
    <scope>NUCLEOTIDE SEQUENCE [LARGE SCALE GENOMIC DNA]</scope>
    <source>
        <strain evidence="6 7">ATCC 23634</strain>
    </source>
</reference>
<proteinExistence type="predicted"/>
<sequence>MTGAIDRSLVLVAEDDADLLEELTEALRGRGFPTRPEASLMGALGAVSSSNSIQVIVTDIRLGSFNGLELVRRAFVTPRTRPLSSVVITGKPDFETAITAMRYGVADYIVKPLLLDDLLNAVGRLLSAVDARKLVSQGTADVLLVRKILKILRQPSRIGAASTGDTAVIMLLDAYESWLSGTELSISSVSFGSGASTTTAFRRVRELCDRGLLARHEDFDDRRRVFVRITDSGRYEAEKILSVWRRHLSA</sequence>
<accession>A0A1K2HZQ2</accession>
<keyword evidence="7" id="KW-1185">Reference proteome</keyword>
<dbReference type="OrthoDB" id="9778496at2"/>
<dbReference type="Proteomes" id="UP000183447">
    <property type="component" value="Unassembled WGS sequence"/>
</dbReference>
<evidence type="ECO:0000259" key="5">
    <source>
        <dbReference type="PROSITE" id="PS50110"/>
    </source>
</evidence>
<dbReference type="Gene3D" id="3.40.50.2300">
    <property type="match status" value="1"/>
</dbReference>
<dbReference type="RefSeq" id="WP_072343599.1">
    <property type="nucleotide sequence ID" value="NZ_FPKU01000002.1"/>
</dbReference>
<evidence type="ECO:0000256" key="3">
    <source>
        <dbReference type="ARBA" id="ARBA00023163"/>
    </source>
</evidence>
<organism evidence="6 7">
    <name type="scientific">Devosia enhydra</name>
    <dbReference type="NCBI Taxonomy" id="665118"/>
    <lineage>
        <taxon>Bacteria</taxon>
        <taxon>Pseudomonadati</taxon>
        <taxon>Pseudomonadota</taxon>
        <taxon>Alphaproteobacteria</taxon>
        <taxon>Hyphomicrobiales</taxon>
        <taxon>Devosiaceae</taxon>
        <taxon>Devosia</taxon>
    </lineage>
</organism>
<dbReference type="GO" id="GO:0003677">
    <property type="term" value="F:DNA binding"/>
    <property type="evidence" value="ECO:0007669"/>
    <property type="project" value="UniProtKB-KW"/>
</dbReference>
<dbReference type="SUPFAM" id="SSF46785">
    <property type="entry name" value="Winged helix' DNA-binding domain"/>
    <property type="match status" value="1"/>
</dbReference>
<feature type="domain" description="Response regulatory" evidence="5">
    <location>
        <begin position="9"/>
        <end position="126"/>
    </location>
</feature>
<feature type="modified residue" description="4-aspartylphosphate" evidence="4">
    <location>
        <position position="59"/>
    </location>
</feature>
<evidence type="ECO:0000313" key="6">
    <source>
        <dbReference type="EMBL" id="SFZ85411.1"/>
    </source>
</evidence>
<dbReference type="InterPro" id="IPR036388">
    <property type="entry name" value="WH-like_DNA-bd_sf"/>
</dbReference>
<name>A0A1K2HZQ2_9HYPH</name>